<keyword evidence="8" id="KW-0497">Mitogen</keyword>
<name>M7BBX3_CHEMY</name>
<dbReference type="PANTHER" id="PTHR11486">
    <property type="entry name" value="FIBROBLAST GROWTH FACTOR"/>
    <property type="match status" value="1"/>
</dbReference>
<proteinExistence type="inferred from homology"/>
<feature type="region of interest" description="Disordered" evidence="10">
    <location>
        <begin position="173"/>
        <end position="242"/>
    </location>
</feature>
<dbReference type="InterPro" id="IPR008996">
    <property type="entry name" value="IL1/FGF"/>
</dbReference>
<dbReference type="InterPro" id="IPR024057">
    <property type="entry name" value="Nucleoplasmin_core_dom"/>
</dbReference>
<evidence type="ECO:0000256" key="6">
    <source>
        <dbReference type="ARBA" id="ARBA00022782"/>
    </source>
</evidence>
<feature type="domain" description="Nucleoplasmin core" evidence="11">
    <location>
        <begin position="84"/>
        <end position="184"/>
    </location>
</feature>
<evidence type="ECO:0000256" key="3">
    <source>
        <dbReference type="ARBA" id="ARBA00022473"/>
    </source>
</evidence>
<evidence type="ECO:0000256" key="10">
    <source>
        <dbReference type="SAM" id="MobiDB-lite"/>
    </source>
</evidence>
<evidence type="ECO:0000313" key="12">
    <source>
        <dbReference type="EMBL" id="EMP25717.1"/>
    </source>
</evidence>
<dbReference type="SUPFAM" id="SSF50353">
    <property type="entry name" value="Cytokine"/>
    <property type="match status" value="1"/>
</dbReference>
<dbReference type="Gene3D" id="2.60.120.340">
    <property type="entry name" value="Nucleoplasmin core domain"/>
    <property type="match status" value="1"/>
</dbReference>
<dbReference type="SMART" id="SM00442">
    <property type="entry name" value="FGF"/>
    <property type="match status" value="1"/>
</dbReference>
<keyword evidence="13" id="KW-1185">Reference proteome</keyword>
<dbReference type="STRING" id="8469.M7BBX3"/>
<dbReference type="AlphaFoldDB" id="M7BBX3"/>
<evidence type="ECO:0000256" key="1">
    <source>
        <dbReference type="ARBA" id="ARBA00004613"/>
    </source>
</evidence>
<dbReference type="Proteomes" id="UP000031443">
    <property type="component" value="Unassembled WGS sequence"/>
</dbReference>
<evidence type="ECO:0000256" key="5">
    <source>
        <dbReference type="ARBA" id="ARBA00022729"/>
    </source>
</evidence>
<keyword evidence="6" id="KW-0221">Differentiation</keyword>
<accession>M7BBX3</accession>
<evidence type="ECO:0000256" key="7">
    <source>
        <dbReference type="ARBA" id="ARBA00023030"/>
    </source>
</evidence>
<feature type="region of interest" description="Disordered" evidence="10">
    <location>
        <begin position="517"/>
        <end position="536"/>
    </location>
</feature>
<dbReference type="eggNOG" id="KOG3885">
    <property type="taxonomic scope" value="Eukaryota"/>
</dbReference>
<dbReference type="Gene3D" id="2.80.10.50">
    <property type="match status" value="1"/>
</dbReference>
<dbReference type="PROSITE" id="PS00247">
    <property type="entry name" value="HBGF_FGF"/>
    <property type="match status" value="1"/>
</dbReference>
<dbReference type="GO" id="GO:0005576">
    <property type="term" value="C:extracellular region"/>
    <property type="evidence" value="ECO:0007669"/>
    <property type="project" value="UniProtKB-SubCell"/>
</dbReference>
<comment type="similarity">
    <text evidence="2 9">Belongs to the heparin-binding growth factors family.</text>
</comment>
<dbReference type="Pfam" id="PF00167">
    <property type="entry name" value="FGF"/>
    <property type="match status" value="1"/>
</dbReference>
<keyword evidence="4" id="KW-0964">Secreted</keyword>
<dbReference type="EMBL" id="KB586993">
    <property type="protein sequence ID" value="EMP25717.1"/>
    <property type="molecule type" value="Genomic_DNA"/>
</dbReference>
<dbReference type="InterPro" id="IPR036824">
    <property type="entry name" value="Nucleoplasmin_core_dom_sf"/>
</dbReference>
<dbReference type="FunFam" id="2.60.120.340:FF:000011">
    <property type="entry name" value="Nucleophosmin/nucleoplasmin 3"/>
    <property type="match status" value="1"/>
</dbReference>
<dbReference type="InterPro" id="IPR002209">
    <property type="entry name" value="Fibroblast_GF_fam"/>
</dbReference>
<sequence length="536" mass="59072">MAVRSLPDSWGAPCSPAARYLIAAKRWGGALEVPRVANLLGAIWSTGWQCIAAALVAERRPSVTLPGCADGLGLLLGPLECSWLWGCELTDSTRSYTFKVDEDDDSEHILALSMVCLTGGAKDECNVVEVVGRNRQNQEIAVPVANLKLSCQPVLSLDNFQLQPPVTFHLKSGSGPVHLTGRHQIRSSGKTGEMARDGEWVSGIPSGDGTGPRPLGPAQTPKCTGTETPTDEHGLDCGPEAELEKGHGTLSVLSLPPPHSENISAEWTELNQGHTLVTASGGSPLAQVAKEEHLCPGDDNAPLVCLDCELFTVETLPDYECVQHLAHWRPDLRLLHLFVLSLQAQVTVQSPPNFTQHVREQSLVTDQLSRRLVRTYQLYSRTSGKHVQVLDNKKINAMAEDGDAHAKLIVETDTFGSRVRIKGAETGFYICMNKKGKLIGKSNGKGKDCVFTEIVLENNYTALQNAKYEGWYMAFTRKGRPRKGSKTRQHQREVHFMKRLPKGHQTTEPHRRFEFLNYPFNRRSKRTRNSSPRLGP</sequence>
<dbReference type="SUPFAM" id="SSF69203">
    <property type="entry name" value="Nucleoplasmin-like core domain"/>
    <property type="match status" value="1"/>
</dbReference>
<dbReference type="GO" id="GO:0008083">
    <property type="term" value="F:growth factor activity"/>
    <property type="evidence" value="ECO:0007669"/>
    <property type="project" value="UniProtKB-KW"/>
</dbReference>
<dbReference type="FunFam" id="2.80.10.50:FF:000007">
    <property type="entry name" value="Fibroblast growth factor"/>
    <property type="match status" value="1"/>
</dbReference>
<organism evidence="12 13">
    <name type="scientific">Chelonia mydas</name>
    <name type="common">Green sea-turtle</name>
    <name type="synonym">Chelonia agassizi</name>
    <dbReference type="NCBI Taxonomy" id="8469"/>
    <lineage>
        <taxon>Eukaryota</taxon>
        <taxon>Metazoa</taxon>
        <taxon>Chordata</taxon>
        <taxon>Craniata</taxon>
        <taxon>Vertebrata</taxon>
        <taxon>Euteleostomi</taxon>
        <taxon>Archelosauria</taxon>
        <taxon>Testudinata</taxon>
        <taxon>Testudines</taxon>
        <taxon>Cryptodira</taxon>
        <taxon>Durocryptodira</taxon>
        <taxon>Americhelydia</taxon>
        <taxon>Chelonioidea</taxon>
        <taxon>Cheloniidae</taxon>
        <taxon>Chelonia</taxon>
    </lineage>
</organism>
<evidence type="ECO:0000313" key="13">
    <source>
        <dbReference type="Proteomes" id="UP000031443"/>
    </source>
</evidence>
<keyword evidence="7" id="KW-0339">Growth factor</keyword>
<dbReference type="GO" id="GO:0051781">
    <property type="term" value="P:positive regulation of cell division"/>
    <property type="evidence" value="ECO:0007669"/>
    <property type="project" value="UniProtKB-KW"/>
</dbReference>
<comment type="subcellular location">
    <subcellularLocation>
        <location evidence="1">Secreted</location>
    </subcellularLocation>
</comment>
<dbReference type="CDD" id="cd23322">
    <property type="entry name" value="beta-trefoil_FGF8"/>
    <property type="match status" value="1"/>
</dbReference>
<keyword evidence="3" id="KW-0217">Developmental protein</keyword>
<dbReference type="PRINTS" id="PR00262">
    <property type="entry name" value="IL1HBGF"/>
</dbReference>
<gene>
    <name evidence="12" type="ORF">UY3_17209</name>
</gene>
<evidence type="ECO:0000256" key="8">
    <source>
        <dbReference type="ARBA" id="ARBA00023246"/>
    </source>
</evidence>
<dbReference type="Pfam" id="PF03066">
    <property type="entry name" value="Nucleoplasmin"/>
    <property type="match status" value="1"/>
</dbReference>
<dbReference type="GO" id="GO:0030154">
    <property type="term" value="P:cell differentiation"/>
    <property type="evidence" value="ECO:0007669"/>
    <property type="project" value="UniProtKB-KW"/>
</dbReference>
<protein>
    <recommendedName>
        <fullName evidence="9">Fibroblast growth factor</fullName>
        <shortName evidence="9">FGF</shortName>
    </recommendedName>
</protein>
<evidence type="ECO:0000256" key="2">
    <source>
        <dbReference type="ARBA" id="ARBA00007936"/>
    </source>
</evidence>
<keyword evidence="5" id="KW-0732">Signal</keyword>
<evidence type="ECO:0000259" key="11">
    <source>
        <dbReference type="Pfam" id="PF03066"/>
    </source>
</evidence>
<reference evidence="13" key="1">
    <citation type="journal article" date="2013" name="Nat. Genet.">
        <title>The draft genomes of soft-shell turtle and green sea turtle yield insights into the development and evolution of the turtle-specific body plan.</title>
        <authorList>
            <person name="Wang Z."/>
            <person name="Pascual-Anaya J."/>
            <person name="Zadissa A."/>
            <person name="Li W."/>
            <person name="Niimura Y."/>
            <person name="Huang Z."/>
            <person name="Li C."/>
            <person name="White S."/>
            <person name="Xiong Z."/>
            <person name="Fang D."/>
            <person name="Wang B."/>
            <person name="Ming Y."/>
            <person name="Chen Y."/>
            <person name="Zheng Y."/>
            <person name="Kuraku S."/>
            <person name="Pignatelli M."/>
            <person name="Herrero J."/>
            <person name="Beal K."/>
            <person name="Nozawa M."/>
            <person name="Li Q."/>
            <person name="Wang J."/>
            <person name="Zhang H."/>
            <person name="Yu L."/>
            <person name="Shigenobu S."/>
            <person name="Wang J."/>
            <person name="Liu J."/>
            <person name="Flicek P."/>
            <person name="Searle S."/>
            <person name="Wang J."/>
            <person name="Kuratani S."/>
            <person name="Yin Y."/>
            <person name="Aken B."/>
            <person name="Zhang G."/>
            <person name="Irie N."/>
        </authorList>
    </citation>
    <scope>NUCLEOTIDE SEQUENCE [LARGE SCALE GENOMIC DNA]</scope>
</reference>
<evidence type="ECO:0000256" key="9">
    <source>
        <dbReference type="RuleBase" id="RU049442"/>
    </source>
</evidence>
<evidence type="ECO:0000256" key="4">
    <source>
        <dbReference type="ARBA" id="ARBA00022525"/>
    </source>
</evidence>